<sequence>MNIALFYDRMSRLYFKRAMALLLLGVLLSILIPGIHIIFYLVMILMGMAFVSVHLIYAYEVRRSSRGLKRATAGSENCLVVIRNETSYCFFNFSGRMTARVIQRGGVWTLQYENEEALMQRKGSSVMVSAPFFGRTAFTGDDRLWKDRQGNRISFEKKGEGWDLSINEDKVCSLIKGKMPVVKQQLFDPASLLIMFEETDMALKQIALLFIVLVMEDYFLI</sequence>
<evidence type="ECO:0000313" key="2">
    <source>
        <dbReference type="EMBL" id="RIW35116.1"/>
    </source>
</evidence>
<dbReference type="OrthoDB" id="2880786at2"/>
<dbReference type="EMBL" id="QXIR01000009">
    <property type="protein sequence ID" value="RIW35116.1"/>
    <property type="molecule type" value="Genomic_DNA"/>
</dbReference>
<name>A0A3A1R3F3_9BACI</name>
<evidence type="ECO:0000256" key="1">
    <source>
        <dbReference type="SAM" id="Phobius"/>
    </source>
</evidence>
<dbReference type="RefSeq" id="WP_119546518.1">
    <property type="nucleotide sequence ID" value="NZ_QXIR01000009.1"/>
</dbReference>
<organism evidence="2 3">
    <name type="scientific">Bacillus salacetis</name>
    <dbReference type="NCBI Taxonomy" id="2315464"/>
    <lineage>
        <taxon>Bacteria</taxon>
        <taxon>Bacillati</taxon>
        <taxon>Bacillota</taxon>
        <taxon>Bacilli</taxon>
        <taxon>Bacillales</taxon>
        <taxon>Bacillaceae</taxon>
        <taxon>Bacillus</taxon>
    </lineage>
</organism>
<gene>
    <name evidence="2" type="ORF">D3H55_08705</name>
</gene>
<feature type="transmembrane region" description="Helical" evidence="1">
    <location>
        <begin position="38"/>
        <end position="59"/>
    </location>
</feature>
<dbReference type="AlphaFoldDB" id="A0A3A1R3F3"/>
<keyword evidence="1" id="KW-1133">Transmembrane helix</keyword>
<evidence type="ECO:0000313" key="3">
    <source>
        <dbReference type="Proteomes" id="UP000265801"/>
    </source>
</evidence>
<keyword evidence="3" id="KW-1185">Reference proteome</keyword>
<keyword evidence="1" id="KW-0472">Membrane</keyword>
<feature type="transmembrane region" description="Helical" evidence="1">
    <location>
        <begin position="14"/>
        <end position="32"/>
    </location>
</feature>
<dbReference type="Proteomes" id="UP000265801">
    <property type="component" value="Unassembled WGS sequence"/>
</dbReference>
<protein>
    <submittedName>
        <fullName evidence="2">Uncharacterized protein</fullName>
    </submittedName>
</protein>
<accession>A0A3A1R3F3</accession>
<proteinExistence type="predicted"/>
<reference evidence="2 3" key="1">
    <citation type="submission" date="2018-09" db="EMBL/GenBank/DDBJ databases">
        <title>Bacillus saliacetes sp. nov., isolated from Thai shrimp paste (Ka-pi).</title>
        <authorList>
            <person name="Daroonpunt R."/>
            <person name="Tanasupawat S."/>
            <person name="Yiamsombut S."/>
        </authorList>
    </citation>
    <scope>NUCLEOTIDE SEQUENCE [LARGE SCALE GENOMIC DNA]</scope>
    <source>
        <strain evidence="2 3">SKP7-4</strain>
    </source>
</reference>
<comment type="caution">
    <text evidence="2">The sequence shown here is derived from an EMBL/GenBank/DDBJ whole genome shotgun (WGS) entry which is preliminary data.</text>
</comment>
<keyword evidence="1" id="KW-0812">Transmembrane</keyword>